<evidence type="ECO:0000313" key="4">
    <source>
        <dbReference type="EMBL" id="VAX40979.1"/>
    </source>
</evidence>
<organism evidence="4">
    <name type="scientific">hydrothermal vent metagenome</name>
    <dbReference type="NCBI Taxonomy" id="652676"/>
    <lineage>
        <taxon>unclassified sequences</taxon>
        <taxon>metagenomes</taxon>
        <taxon>ecological metagenomes</taxon>
    </lineage>
</organism>
<sequence length="518" mass="56996">HGRIKLNNADQIKLCDITLRFYLKASPLEDSTFLGEPLESGEELSVSSFSEPPPEPSSLFPEIELGSRKTRHIPESDNSFDGSSVISSINVDSSNHLRINLKPEAKLQAILSLSRSLNKVLKREDVLQAILDSLFTIFPPADEGFILLKDFAKNKLFVQATKQRHQKKGEEGAVGISMTVIQQAVDQHDAILSADATGDKRFQGSESLTDLQIRSVMCVPLIDKSNELLGVIQLNTKSIQLEFTSEDLDILTAVASQASLAIDNASIHEELLQQRDIQRDMEFATQVQLGFLPSQPPEVSGYEFHDYYEAALRVGGDYFDYIPLPDGRLAITLGDVAGKGVPAALLMVRLFSSARYQLLTQPTPSAALAGLNAEIATSGLGHRFITCVFVILDPTTNKVTIVNAGHMAPLLRRNDQTVEIIAQDQSGLPLGILPDEQFQETTLSLNLGDTIVVYTDGITETMNAANEIYGRQRLIDYLKETPLPVEELVNGIVTAVEDYSVDRIHRDDICVVGLRRVK</sequence>
<feature type="domain" description="PPM-type phosphatase" evidence="3">
    <location>
        <begin position="299"/>
        <end position="516"/>
    </location>
</feature>
<dbReference type="InterPro" id="IPR029016">
    <property type="entry name" value="GAF-like_dom_sf"/>
</dbReference>
<dbReference type="Gene3D" id="3.60.40.10">
    <property type="entry name" value="PPM-type phosphatase domain"/>
    <property type="match status" value="1"/>
</dbReference>
<dbReference type="SMART" id="SM00065">
    <property type="entry name" value="GAF"/>
    <property type="match status" value="1"/>
</dbReference>
<dbReference type="PANTHER" id="PTHR43156:SF2">
    <property type="entry name" value="STAGE II SPORULATION PROTEIN E"/>
    <property type="match status" value="1"/>
</dbReference>
<dbReference type="InterPro" id="IPR003018">
    <property type="entry name" value="GAF"/>
</dbReference>
<name>A0A3B1DF69_9ZZZZ</name>
<dbReference type="PANTHER" id="PTHR43156">
    <property type="entry name" value="STAGE II SPORULATION PROTEIN E-RELATED"/>
    <property type="match status" value="1"/>
</dbReference>
<dbReference type="EMBL" id="UOGL01000501">
    <property type="protein sequence ID" value="VAX40979.1"/>
    <property type="molecule type" value="Genomic_DNA"/>
</dbReference>
<evidence type="ECO:0000259" key="2">
    <source>
        <dbReference type="SMART" id="SM00065"/>
    </source>
</evidence>
<dbReference type="InterPro" id="IPR036457">
    <property type="entry name" value="PPM-type-like_dom_sf"/>
</dbReference>
<dbReference type="SUPFAM" id="SSF55781">
    <property type="entry name" value="GAF domain-like"/>
    <property type="match status" value="1"/>
</dbReference>
<feature type="non-terminal residue" evidence="4">
    <location>
        <position position="1"/>
    </location>
</feature>
<keyword evidence="1" id="KW-0378">Hydrolase</keyword>
<dbReference type="Pfam" id="PF01590">
    <property type="entry name" value="GAF"/>
    <property type="match status" value="1"/>
</dbReference>
<evidence type="ECO:0000256" key="1">
    <source>
        <dbReference type="ARBA" id="ARBA00022801"/>
    </source>
</evidence>
<dbReference type="SUPFAM" id="SSF81606">
    <property type="entry name" value="PP2C-like"/>
    <property type="match status" value="1"/>
</dbReference>
<reference evidence="4" key="1">
    <citation type="submission" date="2018-06" db="EMBL/GenBank/DDBJ databases">
        <authorList>
            <person name="Zhirakovskaya E."/>
        </authorList>
    </citation>
    <scope>NUCLEOTIDE SEQUENCE</scope>
</reference>
<dbReference type="SMART" id="SM00331">
    <property type="entry name" value="PP2C_SIG"/>
    <property type="match status" value="1"/>
</dbReference>
<dbReference type="Gene3D" id="3.30.450.40">
    <property type="match status" value="1"/>
</dbReference>
<gene>
    <name evidence="4" type="ORF">MNBD_PLANCTO02-133</name>
</gene>
<proteinExistence type="predicted"/>
<protein>
    <submittedName>
        <fullName evidence="4">Serine phosphatase RsbU, regulator of sigma subunit</fullName>
    </submittedName>
</protein>
<feature type="domain" description="GAF" evidence="2">
    <location>
        <begin position="122"/>
        <end position="272"/>
    </location>
</feature>
<dbReference type="Pfam" id="PF07228">
    <property type="entry name" value="SpoIIE"/>
    <property type="match status" value="1"/>
</dbReference>
<dbReference type="InterPro" id="IPR001932">
    <property type="entry name" value="PPM-type_phosphatase-like_dom"/>
</dbReference>
<dbReference type="GO" id="GO:0016791">
    <property type="term" value="F:phosphatase activity"/>
    <property type="evidence" value="ECO:0007669"/>
    <property type="project" value="TreeGrafter"/>
</dbReference>
<accession>A0A3B1DF69</accession>
<evidence type="ECO:0000259" key="3">
    <source>
        <dbReference type="SMART" id="SM00331"/>
    </source>
</evidence>
<dbReference type="InterPro" id="IPR052016">
    <property type="entry name" value="Bact_Sigma-Reg"/>
</dbReference>
<dbReference type="AlphaFoldDB" id="A0A3B1DF69"/>